<sequence>MLYFKEVDCGCRDCWAEISKAAASSPPTSTHAGYSVQSEFVICNHHFLGVEMLMAVSYSTASQQSLQSQQYPPPLLPKPGKENARLQKLLKKAAKKKAAAQSAQTPAPFRSSLSPVSEASPDLEHSEHSTPPKTPETPVHGEPTLHTAALLSSPHPITNTITSYHSSIASHSLTCKANFGSTSSTNLSSTCKASWVYS</sequence>
<evidence type="ECO:0000313" key="2">
    <source>
        <dbReference type="EMBL" id="KAJ8406536.1"/>
    </source>
</evidence>
<dbReference type="AlphaFoldDB" id="A0AAD7SRN8"/>
<dbReference type="PANTHER" id="PTHR38004:SF1">
    <property type="entry name" value="PROLINE-RICH PROTEIN 33"/>
    <property type="match status" value="1"/>
</dbReference>
<dbReference type="PANTHER" id="PTHR38004">
    <property type="entry name" value="PROLINE-RICH PROTEIN 33"/>
    <property type="match status" value="1"/>
</dbReference>
<comment type="caution">
    <text evidence="2">The sequence shown here is derived from an EMBL/GenBank/DDBJ whole genome shotgun (WGS) entry which is preliminary data.</text>
</comment>
<dbReference type="Proteomes" id="UP001221898">
    <property type="component" value="Unassembled WGS sequence"/>
</dbReference>
<name>A0AAD7SRN8_9TELE</name>
<reference evidence="2" key="1">
    <citation type="journal article" date="2023" name="Science">
        <title>Genome structures resolve the early diversification of teleost fishes.</title>
        <authorList>
            <person name="Parey E."/>
            <person name="Louis A."/>
            <person name="Montfort J."/>
            <person name="Bouchez O."/>
            <person name="Roques C."/>
            <person name="Iampietro C."/>
            <person name="Lluch J."/>
            <person name="Castinel A."/>
            <person name="Donnadieu C."/>
            <person name="Desvignes T."/>
            <person name="Floi Bucao C."/>
            <person name="Jouanno E."/>
            <person name="Wen M."/>
            <person name="Mejri S."/>
            <person name="Dirks R."/>
            <person name="Jansen H."/>
            <person name="Henkel C."/>
            <person name="Chen W.J."/>
            <person name="Zahm M."/>
            <person name="Cabau C."/>
            <person name="Klopp C."/>
            <person name="Thompson A.W."/>
            <person name="Robinson-Rechavi M."/>
            <person name="Braasch I."/>
            <person name="Lecointre G."/>
            <person name="Bobe J."/>
            <person name="Postlethwait J.H."/>
            <person name="Berthelot C."/>
            <person name="Roest Crollius H."/>
            <person name="Guiguen Y."/>
        </authorList>
    </citation>
    <scope>NUCLEOTIDE SEQUENCE</scope>
    <source>
        <strain evidence="2">NC1722</strain>
    </source>
</reference>
<organism evidence="2 3">
    <name type="scientific">Aldrovandia affinis</name>
    <dbReference type="NCBI Taxonomy" id="143900"/>
    <lineage>
        <taxon>Eukaryota</taxon>
        <taxon>Metazoa</taxon>
        <taxon>Chordata</taxon>
        <taxon>Craniata</taxon>
        <taxon>Vertebrata</taxon>
        <taxon>Euteleostomi</taxon>
        <taxon>Actinopterygii</taxon>
        <taxon>Neopterygii</taxon>
        <taxon>Teleostei</taxon>
        <taxon>Notacanthiformes</taxon>
        <taxon>Halosauridae</taxon>
        <taxon>Aldrovandia</taxon>
    </lineage>
</organism>
<feature type="region of interest" description="Disordered" evidence="1">
    <location>
        <begin position="90"/>
        <end position="142"/>
    </location>
</feature>
<keyword evidence="3" id="KW-1185">Reference proteome</keyword>
<evidence type="ECO:0000313" key="3">
    <source>
        <dbReference type="Proteomes" id="UP001221898"/>
    </source>
</evidence>
<protein>
    <submittedName>
        <fullName evidence="2">Uncharacterized protein</fullName>
    </submittedName>
</protein>
<evidence type="ECO:0000256" key="1">
    <source>
        <dbReference type="SAM" id="MobiDB-lite"/>
    </source>
</evidence>
<accession>A0AAD7SRN8</accession>
<proteinExistence type="predicted"/>
<gene>
    <name evidence="2" type="ORF">AAFF_G00301100</name>
</gene>
<dbReference type="EMBL" id="JAINUG010000043">
    <property type="protein sequence ID" value="KAJ8406536.1"/>
    <property type="molecule type" value="Genomic_DNA"/>
</dbReference>